<proteinExistence type="predicted"/>
<accession>A0A7J6CKJ8</accession>
<dbReference type="Proteomes" id="UP000579812">
    <property type="component" value="Unassembled WGS sequence"/>
</dbReference>
<gene>
    <name evidence="1" type="ORF">G5714_010598</name>
</gene>
<comment type="caution">
    <text evidence="1">The sequence shown here is derived from an EMBL/GenBank/DDBJ whole genome shotgun (WGS) entry which is preliminary data.</text>
</comment>
<sequence length="106" mass="12252">MSQRDPGLQCHRKLDRDTLRNKGTMKDFKGRWSTLVKDVKQKYCQEAAALGAHGQAQDLSPEMRGLRIKMHLKKLKLEAISIKYSHTEEIVKGSYHPLKQNSYWLG</sequence>
<organism evidence="1 2">
    <name type="scientific">Onychostoma macrolepis</name>
    <dbReference type="NCBI Taxonomy" id="369639"/>
    <lineage>
        <taxon>Eukaryota</taxon>
        <taxon>Metazoa</taxon>
        <taxon>Chordata</taxon>
        <taxon>Craniata</taxon>
        <taxon>Vertebrata</taxon>
        <taxon>Euteleostomi</taxon>
        <taxon>Actinopterygii</taxon>
        <taxon>Neopterygii</taxon>
        <taxon>Teleostei</taxon>
        <taxon>Ostariophysi</taxon>
        <taxon>Cypriniformes</taxon>
        <taxon>Cyprinidae</taxon>
        <taxon>Acrossocheilinae</taxon>
        <taxon>Onychostoma</taxon>
    </lineage>
</organism>
<protein>
    <submittedName>
        <fullName evidence="1">Uncharacterized protein</fullName>
    </submittedName>
</protein>
<reference evidence="1 2" key="1">
    <citation type="submission" date="2020-04" db="EMBL/GenBank/DDBJ databases">
        <title>Chromosome-level genome assembly of a cyprinid fish Onychostoma macrolepis by integration of Nanopore Sequencing, Bionano and Hi-C technology.</title>
        <authorList>
            <person name="Wang D."/>
        </authorList>
    </citation>
    <scope>NUCLEOTIDE SEQUENCE [LARGE SCALE GENOMIC DNA]</scope>
    <source>
        <strain evidence="1">SWU-2019</strain>
        <tissue evidence="1">Muscle</tissue>
    </source>
</reference>
<dbReference type="AlphaFoldDB" id="A0A7J6CKJ8"/>
<evidence type="ECO:0000313" key="1">
    <source>
        <dbReference type="EMBL" id="KAF4107839.1"/>
    </source>
</evidence>
<keyword evidence="2" id="KW-1185">Reference proteome</keyword>
<evidence type="ECO:0000313" key="2">
    <source>
        <dbReference type="Proteomes" id="UP000579812"/>
    </source>
</evidence>
<dbReference type="EMBL" id="JAAMOB010000010">
    <property type="protein sequence ID" value="KAF4107839.1"/>
    <property type="molecule type" value="Genomic_DNA"/>
</dbReference>
<name>A0A7J6CKJ8_9TELE</name>